<dbReference type="SUPFAM" id="SSF141868">
    <property type="entry name" value="EAL domain-like"/>
    <property type="match status" value="1"/>
</dbReference>
<dbReference type="InterPro" id="IPR029787">
    <property type="entry name" value="Nucleotide_cyclase"/>
</dbReference>
<dbReference type="CDD" id="cd01949">
    <property type="entry name" value="GGDEF"/>
    <property type="match status" value="1"/>
</dbReference>
<dbReference type="Pfam" id="PF13426">
    <property type="entry name" value="PAS_9"/>
    <property type="match status" value="1"/>
</dbReference>
<sequence length="636" mass="72653">MQRIIIFGEMNRGIRLFKRNQFNGFEPTIVAGFLTVFSLAWMFIALFVVQSFMYRVMLGTVGLVLIATAIFIVLRTKKSAAPANFHESIVDTLFQSNAVALTLINHDGKIVELNDTTAKMLGYEQRQDLIGEPIMDIIESSSREALSEALDKVRRGQIETLNIHVLHRSSFPLELQISCEPVVQSGRVIGSLIISNDLSDHKRNLERIRYMAYYDDMTGLPNRTLFQIRFDEWLLRAKEDHFMLGVCYIDLDNFKLINASFGREYADLMLLQMADRLNRLLSEHDFAARMEGDSFALLLNHIEHIDQLLERAEHILDVITEPYDLKGVPVHMSASMGIAVNLDPADDGYSLFKKADMALVKVKETAGDNILIYSEEWNNSSYERLKLQHEIHRAIQKHEFELYYQPQYDLIQGQIVGVEALIRWNHPTKGMLSPIHFIPLAEESGLIVQIGEWVIREACRQNKEWLDEGLPIVPVAVNLSIRQFIRNDMSLQISKILEETGLPAQYLDIEITESMSIDINEMNNKLVAISELGVGISVDDFGTGYSSFHYLKSLPINRLKIDRSFVTDILHEKSHAEIVSAIIAMAHKLNLQVIAEGVETEEQMEFLRTLQCDEIQGYLKSPPVPSEYFQRLLYSI</sequence>
<evidence type="ECO:0000259" key="4">
    <source>
        <dbReference type="PROSITE" id="PS50887"/>
    </source>
</evidence>
<evidence type="ECO:0000313" key="5">
    <source>
        <dbReference type="EMBL" id="MFC6332652.1"/>
    </source>
</evidence>
<dbReference type="InterPro" id="IPR000014">
    <property type="entry name" value="PAS"/>
</dbReference>
<dbReference type="SUPFAM" id="SSF55785">
    <property type="entry name" value="PYP-like sensor domain (PAS domain)"/>
    <property type="match status" value="1"/>
</dbReference>
<dbReference type="SMART" id="SM00267">
    <property type="entry name" value="GGDEF"/>
    <property type="match status" value="1"/>
</dbReference>
<accession>A0ABW1V1K9</accession>
<gene>
    <name evidence="5" type="ORF">ACFP56_08440</name>
</gene>
<dbReference type="Pfam" id="PF00563">
    <property type="entry name" value="EAL"/>
    <property type="match status" value="1"/>
</dbReference>
<dbReference type="PROSITE" id="PS50112">
    <property type="entry name" value="PAS"/>
    <property type="match status" value="1"/>
</dbReference>
<dbReference type="NCBIfam" id="TIGR00254">
    <property type="entry name" value="GGDEF"/>
    <property type="match status" value="1"/>
</dbReference>
<feature type="transmembrane region" description="Helical" evidence="1">
    <location>
        <begin position="29"/>
        <end position="49"/>
    </location>
</feature>
<dbReference type="Gene3D" id="3.30.450.20">
    <property type="entry name" value="PAS domain"/>
    <property type="match status" value="1"/>
</dbReference>
<dbReference type="PANTHER" id="PTHR44757:SF2">
    <property type="entry name" value="BIOFILM ARCHITECTURE MAINTENANCE PROTEIN MBAA"/>
    <property type="match status" value="1"/>
</dbReference>
<dbReference type="SUPFAM" id="SSF55073">
    <property type="entry name" value="Nucleotide cyclase"/>
    <property type="match status" value="1"/>
</dbReference>
<keyword evidence="1" id="KW-1133">Transmembrane helix</keyword>
<dbReference type="CDD" id="cd00130">
    <property type="entry name" value="PAS"/>
    <property type="match status" value="1"/>
</dbReference>
<dbReference type="NCBIfam" id="TIGR00229">
    <property type="entry name" value="sensory_box"/>
    <property type="match status" value="1"/>
</dbReference>
<feature type="transmembrane region" description="Helical" evidence="1">
    <location>
        <begin position="56"/>
        <end position="74"/>
    </location>
</feature>
<name>A0ABW1V1K9_9BACL</name>
<feature type="domain" description="GGDEF" evidence="4">
    <location>
        <begin position="242"/>
        <end position="376"/>
    </location>
</feature>
<dbReference type="PROSITE" id="PS50883">
    <property type="entry name" value="EAL"/>
    <property type="match status" value="1"/>
</dbReference>
<dbReference type="InterPro" id="IPR000160">
    <property type="entry name" value="GGDEF_dom"/>
</dbReference>
<dbReference type="EMBL" id="JBHSTE010000002">
    <property type="protein sequence ID" value="MFC6332652.1"/>
    <property type="molecule type" value="Genomic_DNA"/>
</dbReference>
<organism evidence="5 6">
    <name type="scientific">Paenibacillus septentrionalis</name>
    <dbReference type="NCBI Taxonomy" id="429342"/>
    <lineage>
        <taxon>Bacteria</taxon>
        <taxon>Bacillati</taxon>
        <taxon>Bacillota</taxon>
        <taxon>Bacilli</taxon>
        <taxon>Bacillales</taxon>
        <taxon>Paenibacillaceae</taxon>
        <taxon>Paenibacillus</taxon>
    </lineage>
</organism>
<dbReference type="SMART" id="SM00091">
    <property type="entry name" value="PAS"/>
    <property type="match status" value="1"/>
</dbReference>
<protein>
    <submittedName>
        <fullName evidence="5">Bifunctional diguanylate cyclase/phosphodiesterase</fullName>
    </submittedName>
</protein>
<dbReference type="PROSITE" id="PS50887">
    <property type="entry name" value="GGDEF"/>
    <property type="match status" value="1"/>
</dbReference>
<dbReference type="InterPro" id="IPR001633">
    <property type="entry name" value="EAL_dom"/>
</dbReference>
<dbReference type="InterPro" id="IPR043128">
    <property type="entry name" value="Rev_trsase/Diguanyl_cyclase"/>
</dbReference>
<proteinExistence type="predicted"/>
<dbReference type="Gene3D" id="3.30.70.270">
    <property type="match status" value="1"/>
</dbReference>
<keyword evidence="1" id="KW-0472">Membrane</keyword>
<feature type="domain" description="EAL" evidence="3">
    <location>
        <begin position="384"/>
        <end position="636"/>
    </location>
</feature>
<keyword evidence="1" id="KW-0812">Transmembrane</keyword>
<dbReference type="PANTHER" id="PTHR44757">
    <property type="entry name" value="DIGUANYLATE CYCLASE DGCP"/>
    <property type="match status" value="1"/>
</dbReference>
<dbReference type="InterPro" id="IPR052155">
    <property type="entry name" value="Biofilm_reg_signaling"/>
</dbReference>
<dbReference type="Gene3D" id="3.20.20.450">
    <property type="entry name" value="EAL domain"/>
    <property type="match status" value="1"/>
</dbReference>
<evidence type="ECO:0000256" key="1">
    <source>
        <dbReference type="SAM" id="Phobius"/>
    </source>
</evidence>
<dbReference type="Pfam" id="PF00990">
    <property type="entry name" value="GGDEF"/>
    <property type="match status" value="1"/>
</dbReference>
<evidence type="ECO:0000313" key="6">
    <source>
        <dbReference type="Proteomes" id="UP001596233"/>
    </source>
</evidence>
<comment type="caution">
    <text evidence="5">The sequence shown here is derived from an EMBL/GenBank/DDBJ whole genome shotgun (WGS) entry which is preliminary data.</text>
</comment>
<evidence type="ECO:0000259" key="2">
    <source>
        <dbReference type="PROSITE" id="PS50112"/>
    </source>
</evidence>
<evidence type="ECO:0000259" key="3">
    <source>
        <dbReference type="PROSITE" id="PS50883"/>
    </source>
</evidence>
<dbReference type="CDD" id="cd01948">
    <property type="entry name" value="EAL"/>
    <property type="match status" value="1"/>
</dbReference>
<keyword evidence="6" id="KW-1185">Reference proteome</keyword>
<dbReference type="SMART" id="SM00052">
    <property type="entry name" value="EAL"/>
    <property type="match status" value="1"/>
</dbReference>
<dbReference type="Proteomes" id="UP001596233">
    <property type="component" value="Unassembled WGS sequence"/>
</dbReference>
<dbReference type="InterPro" id="IPR035919">
    <property type="entry name" value="EAL_sf"/>
</dbReference>
<dbReference type="RefSeq" id="WP_379233238.1">
    <property type="nucleotide sequence ID" value="NZ_JBHSTE010000002.1"/>
</dbReference>
<dbReference type="InterPro" id="IPR035965">
    <property type="entry name" value="PAS-like_dom_sf"/>
</dbReference>
<reference evidence="6" key="1">
    <citation type="journal article" date="2019" name="Int. J. Syst. Evol. Microbiol.">
        <title>The Global Catalogue of Microorganisms (GCM) 10K type strain sequencing project: providing services to taxonomists for standard genome sequencing and annotation.</title>
        <authorList>
            <consortium name="The Broad Institute Genomics Platform"/>
            <consortium name="The Broad Institute Genome Sequencing Center for Infectious Disease"/>
            <person name="Wu L."/>
            <person name="Ma J."/>
        </authorList>
    </citation>
    <scope>NUCLEOTIDE SEQUENCE [LARGE SCALE GENOMIC DNA]</scope>
    <source>
        <strain evidence="6">PCU 280</strain>
    </source>
</reference>
<feature type="domain" description="PAS" evidence="2">
    <location>
        <begin position="86"/>
        <end position="157"/>
    </location>
</feature>